<proteinExistence type="predicted"/>
<evidence type="ECO:0000313" key="2">
    <source>
        <dbReference type="EMBL" id="CAD9815256.1"/>
    </source>
</evidence>
<accession>A0A7S2XLZ7</accession>
<feature type="coiled-coil region" evidence="1">
    <location>
        <begin position="59"/>
        <end position="125"/>
    </location>
</feature>
<gene>
    <name evidence="2" type="ORF">ASEP1449_LOCUS7082</name>
</gene>
<sequence length="238" mass="27100">MELLASQAKLDVKRQESGDGSIAMEELQKECWSLREIVSSSQNDVSLAKENLFKSESELKGSKALVDKLQVQLSNYKNELHETKDQLRNVESHVESLQSTMNMRVTEASRKLEIQESSLTDKQEELGVKLNELELMRGELEQVRQEQTTTLELFHQSESRTGTPKSVVEDDEFSVDVMRDQIVTLALALETSELDRADAMDRIGRERKDNADSLKRLGLLVKRFYSTLSCGDTKERES</sequence>
<dbReference type="Gene3D" id="1.10.287.620">
    <property type="entry name" value="Helix Hairpins"/>
    <property type="match status" value="1"/>
</dbReference>
<protein>
    <submittedName>
        <fullName evidence="2">Uncharacterized protein</fullName>
    </submittedName>
</protein>
<organism evidence="2">
    <name type="scientific">Attheya septentrionalis</name>
    <dbReference type="NCBI Taxonomy" id="420275"/>
    <lineage>
        <taxon>Eukaryota</taxon>
        <taxon>Sar</taxon>
        <taxon>Stramenopiles</taxon>
        <taxon>Ochrophyta</taxon>
        <taxon>Bacillariophyta</taxon>
        <taxon>Coscinodiscophyceae</taxon>
        <taxon>Chaetocerotophycidae</taxon>
        <taxon>Chaetocerotales</taxon>
        <taxon>Attheyaceae</taxon>
        <taxon>Attheya</taxon>
    </lineage>
</organism>
<dbReference type="SUPFAM" id="SSF57997">
    <property type="entry name" value="Tropomyosin"/>
    <property type="match status" value="1"/>
</dbReference>
<name>A0A7S2XLZ7_9STRA</name>
<dbReference type="AlphaFoldDB" id="A0A7S2XLZ7"/>
<dbReference type="EMBL" id="HBHQ01010514">
    <property type="protein sequence ID" value="CAD9815256.1"/>
    <property type="molecule type" value="Transcribed_RNA"/>
</dbReference>
<reference evidence="2" key="1">
    <citation type="submission" date="2021-01" db="EMBL/GenBank/DDBJ databases">
        <authorList>
            <person name="Corre E."/>
            <person name="Pelletier E."/>
            <person name="Niang G."/>
            <person name="Scheremetjew M."/>
            <person name="Finn R."/>
            <person name="Kale V."/>
            <person name="Holt S."/>
            <person name="Cochrane G."/>
            <person name="Meng A."/>
            <person name="Brown T."/>
            <person name="Cohen L."/>
        </authorList>
    </citation>
    <scope>NUCLEOTIDE SEQUENCE</scope>
    <source>
        <strain evidence="2">CCMP2084</strain>
    </source>
</reference>
<keyword evidence="1" id="KW-0175">Coiled coil</keyword>
<evidence type="ECO:0000256" key="1">
    <source>
        <dbReference type="SAM" id="Coils"/>
    </source>
</evidence>